<evidence type="ECO:0000256" key="1">
    <source>
        <dbReference type="ARBA" id="ARBA00010617"/>
    </source>
</evidence>
<keyword evidence="2" id="KW-0408">Iron</keyword>
<dbReference type="InterPro" id="IPR002397">
    <property type="entry name" value="Cyt_P450_B"/>
</dbReference>
<dbReference type="EMBL" id="VCKZ01000140">
    <property type="protein sequence ID" value="TMR36881.1"/>
    <property type="molecule type" value="Genomic_DNA"/>
</dbReference>
<dbReference type="InterPro" id="IPR001128">
    <property type="entry name" value="Cyt_P450"/>
</dbReference>
<dbReference type="Proteomes" id="UP000305238">
    <property type="component" value="Unassembled WGS sequence"/>
</dbReference>
<keyword evidence="2" id="KW-0479">Metal-binding</keyword>
<dbReference type="PANTHER" id="PTHR46696:SF4">
    <property type="entry name" value="BIOTIN BIOSYNTHESIS CYTOCHROME P450"/>
    <property type="match status" value="1"/>
</dbReference>
<name>A0A5S4GWK7_9ACTN</name>
<dbReference type="GO" id="GO:0006707">
    <property type="term" value="P:cholesterol catabolic process"/>
    <property type="evidence" value="ECO:0007669"/>
    <property type="project" value="TreeGrafter"/>
</dbReference>
<keyword evidence="2" id="KW-0349">Heme</keyword>
<protein>
    <submittedName>
        <fullName evidence="3">Cytochrome P450</fullName>
    </submittedName>
</protein>
<gene>
    <name evidence="3" type="ORF">ETD96_19850</name>
</gene>
<dbReference type="SUPFAM" id="SSF48264">
    <property type="entry name" value="Cytochrome P450"/>
    <property type="match status" value="1"/>
</dbReference>
<dbReference type="GO" id="GO:0005506">
    <property type="term" value="F:iron ion binding"/>
    <property type="evidence" value="ECO:0007669"/>
    <property type="project" value="InterPro"/>
</dbReference>
<keyword evidence="2" id="KW-0560">Oxidoreductase</keyword>
<sequence>MSEAPAADPAAGLAEPAALLDPYAFFGRLRESAPVHRSAFLDSWVLTRYDDCAAVLRDTESFASDWRRIGEAVPEPLLSIQSLDPPEHTAIRHFMVDAVRGLDPGVLRERIAAQVRARAERLRAAGEFDCVSDFTAPLALDTIAAVLGVPPIDPAWFLPVSQTIVDGMDAGIWPETGEPAVRARAELAEYTGRWLDDPPADGLVAHVAAKAPGSGIARPVLLNTLRAVLHAGFESAGRLLGNALVVLLSSPENLARFTRADLSLAVEELVRYVSPVQADARACVRETRLGGRVIAPGEAVTLMLAAANRDPAKFTEPDELDFARRPNPHLGFGRGAHACLGQSLAVLQARVVLGLLATEFPGIRLAEKPVYHRNLTLRGVARLKVHLG</sequence>
<evidence type="ECO:0000256" key="2">
    <source>
        <dbReference type="RuleBase" id="RU000461"/>
    </source>
</evidence>
<dbReference type="Pfam" id="PF00067">
    <property type="entry name" value="p450"/>
    <property type="match status" value="1"/>
</dbReference>
<dbReference type="PROSITE" id="PS00086">
    <property type="entry name" value="CYTOCHROME_P450"/>
    <property type="match status" value="1"/>
</dbReference>
<accession>A0A5S4GWK7</accession>
<reference evidence="3 4" key="1">
    <citation type="submission" date="2019-05" db="EMBL/GenBank/DDBJ databases">
        <title>Draft genome sequence of Actinomadura geliboluensis A8036.</title>
        <authorList>
            <person name="Saricaoglu S."/>
            <person name="Isik K."/>
        </authorList>
    </citation>
    <scope>NUCLEOTIDE SEQUENCE [LARGE SCALE GENOMIC DNA]</scope>
    <source>
        <strain evidence="3 4">A8036</strain>
    </source>
</reference>
<dbReference type="PANTHER" id="PTHR46696">
    <property type="entry name" value="P450, PUTATIVE (EUROFUNG)-RELATED"/>
    <property type="match status" value="1"/>
</dbReference>
<evidence type="ECO:0000313" key="4">
    <source>
        <dbReference type="Proteomes" id="UP000305238"/>
    </source>
</evidence>
<keyword evidence="2" id="KW-0503">Monooxygenase</keyword>
<dbReference type="RefSeq" id="WP_138637966.1">
    <property type="nucleotide sequence ID" value="NZ_VCKZ01000140.1"/>
</dbReference>
<dbReference type="InterPro" id="IPR036396">
    <property type="entry name" value="Cyt_P450_sf"/>
</dbReference>
<evidence type="ECO:0000313" key="3">
    <source>
        <dbReference type="EMBL" id="TMR36881.1"/>
    </source>
</evidence>
<proteinExistence type="inferred from homology"/>
<dbReference type="GO" id="GO:0008395">
    <property type="term" value="F:steroid hydroxylase activity"/>
    <property type="evidence" value="ECO:0007669"/>
    <property type="project" value="TreeGrafter"/>
</dbReference>
<dbReference type="Gene3D" id="1.10.630.10">
    <property type="entry name" value="Cytochrome P450"/>
    <property type="match status" value="1"/>
</dbReference>
<comment type="similarity">
    <text evidence="1 2">Belongs to the cytochrome P450 family.</text>
</comment>
<dbReference type="GO" id="GO:0020037">
    <property type="term" value="F:heme binding"/>
    <property type="evidence" value="ECO:0007669"/>
    <property type="project" value="InterPro"/>
</dbReference>
<dbReference type="InterPro" id="IPR017972">
    <property type="entry name" value="Cyt_P450_CS"/>
</dbReference>
<dbReference type="PRINTS" id="PR00359">
    <property type="entry name" value="BP450"/>
</dbReference>
<dbReference type="OrthoDB" id="54272at2"/>
<dbReference type="AlphaFoldDB" id="A0A5S4GWK7"/>
<keyword evidence="4" id="KW-1185">Reference proteome</keyword>
<dbReference type="GO" id="GO:0036199">
    <property type="term" value="F:cholest-4-en-3-one 26-monooxygenase activity"/>
    <property type="evidence" value="ECO:0007669"/>
    <property type="project" value="TreeGrafter"/>
</dbReference>
<organism evidence="3 4">
    <name type="scientific">Actinomadura geliboluensis</name>
    <dbReference type="NCBI Taxonomy" id="882440"/>
    <lineage>
        <taxon>Bacteria</taxon>
        <taxon>Bacillati</taxon>
        <taxon>Actinomycetota</taxon>
        <taxon>Actinomycetes</taxon>
        <taxon>Streptosporangiales</taxon>
        <taxon>Thermomonosporaceae</taxon>
        <taxon>Actinomadura</taxon>
    </lineage>
</organism>
<comment type="caution">
    <text evidence="3">The sequence shown here is derived from an EMBL/GenBank/DDBJ whole genome shotgun (WGS) entry which is preliminary data.</text>
</comment>